<feature type="region of interest" description="Disordered" evidence="2">
    <location>
        <begin position="109"/>
        <end position="253"/>
    </location>
</feature>
<feature type="region of interest" description="Disordered" evidence="2">
    <location>
        <begin position="29"/>
        <end position="95"/>
    </location>
</feature>
<evidence type="ECO:0000256" key="1">
    <source>
        <dbReference type="SAM" id="Coils"/>
    </source>
</evidence>
<evidence type="ECO:0000313" key="4">
    <source>
        <dbReference type="Proteomes" id="UP001516023"/>
    </source>
</evidence>
<dbReference type="AlphaFoldDB" id="A0ABD3QRY9"/>
<evidence type="ECO:0000313" key="3">
    <source>
        <dbReference type="EMBL" id="KAL3802954.1"/>
    </source>
</evidence>
<feature type="compositionally biased region" description="Polar residues" evidence="2">
    <location>
        <begin position="167"/>
        <end position="178"/>
    </location>
</feature>
<feature type="compositionally biased region" description="Acidic residues" evidence="2">
    <location>
        <begin position="74"/>
        <end position="91"/>
    </location>
</feature>
<name>A0ABD3QRY9_9STRA</name>
<feature type="coiled-coil region" evidence="1">
    <location>
        <begin position="289"/>
        <end position="323"/>
    </location>
</feature>
<protein>
    <submittedName>
        <fullName evidence="3">Uncharacterized protein</fullName>
    </submittedName>
</protein>
<feature type="compositionally biased region" description="Polar residues" evidence="2">
    <location>
        <begin position="189"/>
        <end position="203"/>
    </location>
</feature>
<dbReference type="Proteomes" id="UP001516023">
    <property type="component" value="Unassembled WGS sequence"/>
</dbReference>
<feature type="compositionally biased region" description="Polar residues" evidence="2">
    <location>
        <begin position="111"/>
        <end position="123"/>
    </location>
</feature>
<sequence>MGRVARYKKVKSVDPFAKARSWTDGVGDASNLRRVKKRSKTAQKLKEQKNNKLQRRLRGKSLEKKKRGGSNGWGDDDGFDLPPDGEDEFEINDMLGSIKKQRAKANDLLNDKSTNPNQMSTTFGAHAEKLSHKVEKVDLRGVSMGSKQPETQRSSAQSKTADVVAKANSNSSEITAKTPTREIIAACSNPKSQQQSVDGTTSKQAKRKAFFEQKKLKKRKRDKNDDYEEDDTYIYDRNSSQTKKTKAQSHNISPKAPVARCILDDQVERPPIFSALPRGAVALSKMKKLTTAEKKCENEEEKVDRIRKEQQALEAMRERVMKQYAILRESRRK</sequence>
<dbReference type="EMBL" id="JABMIG020000016">
    <property type="protein sequence ID" value="KAL3802954.1"/>
    <property type="molecule type" value="Genomic_DNA"/>
</dbReference>
<feature type="compositionally biased region" description="Polar residues" evidence="2">
    <location>
        <begin position="237"/>
        <end position="252"/>
    </location>
</feature>
<reference evidence="3 4" key="1">
    <citation type="journal article" date="2020" name="G3 (Bethesda)">
        <title>Improved Reference Genome for Cyclotella cryptica CCMP332, a Model for Cell Wall Morphogenesis, Salinity Adaptation, and Lipid Production in Diatoms (Bacillariophyta).</title>
        <authorList>
            <person name="Roberts W.R."/>
            <person name="Downey K.M."/>
            <person name="Ruck E.C."/>
            <person name="Traller J.C."/>
            <person name="Alverson A.J."/>
        </authorList>
    </citation>
    <scope>NUCLEOTIDE SEQUENCE [LARGE SCALE GENOMIC DNA]</scope>
    <source>
        <strain evidence="3 4">CCMP332</strain>
    </source>
</reference>
<feature type="compositionally biased region" description="Basic residues" evidence="2">
    <location>
        <begin position="33"/>
        <end position="43"/>
    </location>
</feature>
<gene>
    <name evidence="3" type="ORF">HJC23_011577</name>
</gene>
<keyword evidence="4" id="KW-1185">Reference proteome</keyword>
<proteinExistence type="predicted"/>
<comment type="caution">
    <text evidence="3">The sequence shown here is derived from an EMBL/GenBank/DDBJ whole genome shotgun (WGS) entry which is preliminary data.</text>
</comment>
<organism evidence="3 4">
    <name type="scientific">Cyclotella cryptica</name>
    <dbReference type="NCBI Taxonomy" id="29204"/>
    <lineage>
        <taxon>Eukaryota</taxon>
        <taxon>Sar</taxon>
        <taxon>Stramenopiles</taxon>
        <taxon>Ochrophyta</taxon>
        <taxon>Bacillariophyta</taxon>
        <taxon>Coscinodiscophyceae</taxon>
        <taxon>Thalassiosirophycidae</taxon>
        <taxon>Stephanodiscales</taxon>
        <taxon>Stephanodiscaceae</taxon>
        <taxon>Cyclotella</taxon>
    </lineage>
</organism>
<keyword evidence="1" id="KW-0175">Coiled coil</keyword>
<feature type="compositionally biased region" description="Basic and acidic residues" evidence="2">
    <location>
        <begin position="126"/>
        <end position="139"/>
    </location>
</feature>
<feature type="compositionally biased region" description="Polar residues" evidence="2">
    <location>
        <begin position="145"/>
        <end position="160"/>
    </location>
</feature>
<evidence type="ECO:0000256" key="2">
    <source>
        <dbReference type="SAM" id="MobiDB-lite"/>
    </source>
</evidence>
<feature type="compositionally biased region" description="Basic residues" evidence="2">
    <location>
        <begin position="52"/>
        <end position="68"/>
    </location>
</feature>
<accession>A0ABD3QRY9</accession>